<keyword evidence="2" id="KW-1185">Reference proteome</keyword>
<sequence>MGGAWGQSRFLGRIEGTASRNLYQLLALVTRDLDIYALEEAVKYPKVSWLNQHSAPTVGIVFSPSNDKIIATGTSSGRVVFYDVRGKPQAFHCYSCLWKFRDPLPSVTSSSVALSTSVSGYGNTGRSGLSIESTSLTATTSGLTSTMSSMTLAEETLPRSHLWPGTLMKLNPNSSYNFKDEMEVFSPLVEFQPIIPLLDKFWDDHEGAIYL</sequence>
<dbReference type="GO" id="GO:0010968">
    <property type="term" value="P:regulation of microtubule nucleation"/>
    <property type="evidence" value="ECO:0007669"/>
    <property type="project" value="InterPro"/>
</dbReference>
<gene>
    <name evidence="1" type="ORF">OIU79_005988</name>
</gene>
<reference evidence="1" key="1">
    <citation type="submission" date="2022-11" db="EMBL/GenBank/DDBJ databases">
        <authorList>
            <person name="Hyden B.L."/>
            <person name="Feng K."/>
            <person name="Yates T."/>
            <person name="Jawdy S."/>
            <person name="Smart L.B."/>
            <person name="Muchero W."/>
        </authorList>
    </citation>
    <scope>NUCLEOTIDE SEQUENCE</scope>
    <source>
        <tissue evidence="1">Shoot tip</tissue>
    </source>
</reference>
<dbReference type="PANTHER" id="PTHR45096">
    <property type="entry name" value="PROTEIN NEDD1"/>
    <property type="match status" value="1"/>
</dbReference>
<dbReference type="InterPro" id="IPR036322">
    <property type="entry name" value="WD40_repeat_dom_sf"/>
</dbReference>
<dbReference type="InterPro" id="IPR015943">
    <property type="entry name" value="WD40/YVTN_repeat-like_dom_sf"/>
</dbReference>
<dbReference type="GO" id="GO:0000919">
    <property type="term" value="P:cell plate assembly"/>
    <property type="evidence" value="ECO:0007669"/>
    <property type="project" value="TreeGrafter"/>
</dbReference>
<dbReference type="GO" id="GO:0060236">
    <property type="term" value="P:regulation of mitotic spindle organization"/>
    <property type="evidence" value="ECO:0007669"/>
    <property type="project" value="TreeGrafter"/>
</dbReference>
<evidence type="ECO:0000313" key="2">
    <source>
        <dbReference type="Proteomes" id="UP001151532"/>
    </source>
</evidence>
<reference evidence="1" key="2">
    <citation type="journal article" date="2023" name="Int. J. Mol. Sci.">
        <title>De Novo Assembly and Annotation of 11 Diverse Shrub Willow (Salix) Genomes Reveals Novel Gene Organization in Sex-Linked Regions.</title>
        <authorList>
            <person name="Hyden B."/>
            <person name="Feng K."/>
            <person name="Yates T.B."/>
            <person name="Jawdy S."/>
            <person name="Cereghino C."/>
            <person name="Smart L.B."/>
            <person name="Muchero W."/>
        </authorList>
    </citation>
    <scope>NUCLEOTIDE SEQUENCE</scope>
    <source>
        <tissue evidence="1">Shoot tip</tissue>
    </source>
</reference>
<name>A0A9Q0TUF9_SALPP</name>
<dbReference type="InterPro" id="IPR044621">
    <property type="entry name" value="NEDD1"/>
</dbReference>
<dbReference type="GO" id="GO:0032467">
    <property type="term" value="P:positive regulation of cytokinesis"/>
    <property type="evidence" value="ECO:0007669"/>
    <property type="project" value="TreeGrafter"/>
</dbReference>
<dbReference type="Proteomes" id="UP001151532">
    <property type="component" value="Chromosome 10"/>
</dbReference>
<dbReference type="PANTHER" id="PTHR45096:SF1">
    <property type="entry name" value="PROTEIN NEDD1"/>
    <property type="match status" value="1"/>
</dbReference>
<dbReference type="GO" id="GO:0005828">
    <property type="term" value="C:kinetochore microtubule"/>
    <property type="evidence" value="ECO:0007669"/>
    <property type="project" value="TreeGrafter"/>
</dbReference>
<dbReference type="GO" id="GO:0140496">
    <property type="term" value="F:gamma-tubulin complex binding"/>
    <property type="evidence" value="ECO:0007669"/>
    <property type="project" value="InterPro"/>
</dbReference>
<protein>
    <submittedName>
        <fullName evidence="1">PROTEIN NEDD1</fullName>
    </submittedName>
</protein>
<dbReference type="SUPFAM" id="SSF50978">
    <property type="entry name" value="WD40 repeat-like"/>
    <property type="match status" value="1"/>
</dbReference>
<dbReference type="GO" id="GO:2000694">
    <property type="term" value="P:regulation of phragmoplast microtubule organization"/>
    <property type="evidence" value="ECO:0007669"/>
    <property type="project" value="TreeGrafter"/>
</dbReference>
<evidence type="ECO:0000313" key="1">
    <source>
        <dbReference type="EMBL" id="KAJ6717961.1"/>
    </source>
</evidence>
<proteinExistence type="predicted"/>
<organism evidence="1 2">
    <name type="scientific">Salix purpurea</name>
    <name type="common">Purple osier willow</name>
    <dbReference type="NCBI Taxonomy" id="77065"/>
    <lineage>
        <taxon>Eukaryota</taxon>
        <taxon>Viridiplantae</taxon>
        <taxon>Streptophyta</taxon>
        <taxon>Embryophyta</taxon>
        <taxon>Tracheophyta</taxon>
        <taxon>Spermatophyta</taxon>
        <taxon>Magnoliopsida</taxon>
        <taxon>eudicotyledons</taxon>
        <taxon>Gunneridae</taxon>
        <taxon>Pentapetalae</taxon>
        <taxon>rosids</taxon>
        <taxon>fabids</taxon>
        <taxon>Malpighiales</taxon>
        <taxon>Salicaceae</taxon>
        <taxon>Saliceae</taxon>
        <taxon>Salix</taxon>
    </lineage>
</organism>
<dbReference type="AlphaFoldDB" id="A0A9Q0TUF9"/>
<accession>A0A9Q0TUF9</accession>
<dbReference type="OrthoDB" id="1725674at2759"/>
<dbReference type="EMBL" id="JAPFFK010000014">
    <property type="protein sequence ID" value="KAJ6717961.1"/>
    <property type="molecule type" value="Genomic_DNA"/>
</dbReference>
<comment type="caution">
    <text evidence="1">The sequence shown here is derived from an EMBL/GenBank/DDBJ whole genome shotgun (WGS) entry which is preliminary data.</text>
</comment>
<dbReference type="Gene3D" id="2.130.10.10">
    <property type="entry name" value="YVTN repeat-like/Quinoprotein amine dehydrogenase"/>
    <property type="match status" value="1"/>
</dbReference>